<evidence type="ECO:0000256" key="1">
    <source>
        <dbReference type="ARBA" id="ARBA00022737"/>
    </source>
</evidence>
<dbReference type="OrthoDB" id="41200at2759"/>
<feature type="region of interest" description="Disordered" evidence="5">
    <location>
        <begin position="2136"/>
        <end position="2167"/>
    </location>
</feature>
<dbReference type="PROSITE" id="PS50088">
    <property type="entry name" value="ANK_REPEAT"/>
    <property type="match status" value="1"/>
</dbReference>
<feature type="compositionally biased region" description="Low complexity" evidence="5">
    <location>
        <begin position="207"/>
        <end position="219"/>
    </location>
</feature>
<dbReference type="GO" id="GO:0051017">
    <property type="term" value="P:actin filament bundle assembly"/>
    <property type="evidence" value="ECO:0007669"/>
    <property type="project" value="TreeGrafter"/>
</dbReference>
<evidence type="ECO:0000313" key="8">
    <source>
        <dbReference type="Proteomes" id="UP001153069"/>
    </source>
</evidence>
<dbReference type="InterPro" id="IPR002110">
    <property type="entry name" value="Ankyrin_rpt"/>
</dbReference>
<sequence>MGRYSGTLANLVEEAISAGKTSRGNNHKNHSRAVTAQNLWNKVLQYLENHSTTDGAIERPEFDSPLPPYSVPSEILDEQLLERKFGPRQDNTILKLAVTSAPAPVVAALCHLQPHAARIPDHRGKLPLHVACRRHPNDPDTLQIFEILLAVYYEALAHRDTAGRTPLHCLFMYHHAPHRTVNLVKVFCQDLPPKLIETLKQPQSTGNNNSSNNNPNDSLNHTDLDEYPLPEVPNPSIKEKVPSNAAIIPDARHGALPLHYAVMEGASRDVLRYLLQVYPESKRLVDRMGRTALAWYLGAGHVVGDPDHHNNNNGSNGNNDNHHRLLVTGEPTDPHSISWWDKNKVESATVQLLLNSRSARMADSTGRSPLHWAIMTLARNHYFLQHPQLQQQGPNVSMKTIQLLLDHYMEGLVQGDMENKTPLHLLFDAVKEVQEQEWRRIQRNKVERNDVDLTQGGIKATSVAAAVARMKRDTTHSIPTATGNFAPSMELVEILISSGISGGSLVGEPPAAAVLEERSAVFMEDVDGRLPIHAAVEVAACSEVIKVLIKAHPTSLVHTTEDTLVAPLHAAVMSPYVAPMQTPETMKLILRAYVASRHGTYVDGRLALKMEDADGNYPIHYACRNNACLEVVQLFVEEYPKCALFQTAEGDLPLHTLVDKYAFQGNPDGLPPQGASLAVSTTWSSPEEEALHQDRLAVVQQKIRLLVDPILASTQVTDMLQIASYDHGMLPLHIVCAWGAAPYITVKRMLDKCPSSAEQLTTVEKYEVSPLDLHENYKDNVVRAEMSSKMDREWRQIRELLFSYSPLVGRHRHLNDILMQSVRVVRAEVANSIGSCSDVEESFHWRIEQEMKNLPQMPAIELSDTFASIEVPDIDHGGRPLSKKAIERSRQATTPKSKKHKTKSKKTGASKDSSVRSGRKMGLSYSGSVAKKSIYDDDVLDAGYVVSDSDREDNDDFEDDYFSGPESAEEYLSDESDERFDSFDEDECRDPTVTTAGSWDASGAPGTSNKDSAGRRNSNSAREEKKDESEEAHASGATTRSASAGPKKFSDVGMRLLTFFVLFCDEKNPSDNYANLVEGIFDEISRSVVDQVVSMPLPPYSAQYLEGNVRLEGLTLRDVASPKCRKLIHNLFYFLGRFDFRSETGGILLNRTTDSATVQVRSTEWTFSTEEYNEAPEVAPGVAEAQVWETGVIPHEEVGYLGATFKAMRRSICFMFTKNAQTYYNEVRRRSELGVAVEGGAFSSSHIVPLIAHYNAASLDRREDRMYRNDTNNESFITLDIFGKSGNAAASESICLTDYPYALVFPYSNYGDLFDYFFRHGVEGMEETREISIQIGKSLSFMHGQGIIHGNVAMRNIVLFPPVEDAEFEEGRRHWALTNLSGACRLSDQNSYIGKVSFQGMADFYSASQPPEMFVKLEPEEIKAYKNYWDAVEREFGVKVDRAVVDPVVDFQSGASYVMRCHFVPSEARSDEVDLLPPLPYKLLPARESADIWAFGQLLFMLCSSGRPLFPINARTGNLLNYKDICEWKMDKAEAMIYEHVEDPLAQDILLRLLSPYEKRSSLSMDKLLCHPYFNDGERTSAVAQAVAEKRNKASLAFRRWLENNVNEKTDEGWLKERTVAVASWDFDLQRRIHLTPTALLPDFLSRNAEHIGIPCSFVILPYKLVMNKKGVLTPPSKRDVERAERLGLRMLSLSKACQFISAMKTAIENMGEVSSWPLSSILEAMDLPKEEFATPRTRLAQLASEHVEQFRSNPLQIGLKLIQEQAREFLACYDDASKVILYLVDEYKGVPVVSPSAAPFPFSVQSSLRREVARRGLPFMYLCARYFRSVSGGVPGFVKLIFEAAAPHVPHSWRPTCKGLDCSFDEKSIMDDMNMLCEAICCPSFSSSSIEDDFDFMHKFLGEIDTRRVYANLQRVSCGEASVWTGAEGVREIQEATRSYGFKEAIENKNEMDQKMAAQEARIKELEAELEKLKFRSELQLVVPEEAAISTPDAATGSSPTAKLSAVGKPISSASKFAAALYEHGVKCMEANVDVIASSAQTQEESKHLLAEVENTSPVLSAPVDFSDAAKKQNGEGVAEETDPPTPTAGNVAVNEYGVATRMVPDAEEHPEHSFPTLESELQQEFFDVMSEEPATTQNLATQPPTAATKSQPLKAPQPQTVEATTSHDFITRAVVEEAESFSESLLENLSFECIAKKKPDVQQAPRDQEQNEDRKDDESESETTRYEDAADKPPQEPQEPVPDSQHLPPQPTQRQEDDPTVYSQRTEATQPSQLKSAPFSYGEDQVKTLLDDMFAEAEAEFSAPLTPRTPRKSPGLPPSKSPRKSPRKFFGSEPNSPRPTTRETREDAHDFSTITTDPAKTGTGDNSPYLEVTHLELSTLKKKMIAGRSPKGSTSSPRSAANESRGETLSDLIQKIDDYQSDKTNGDKIVQRAELATRNIDRVIMASPNRSKREPSEVPKSGNGNIVITSEWPNCPVPEVKSSSKVNRLNNYLHLGASKAKSPTFDVNTAADHERPKPLSSPQAKVRRTAIESPVAGTK</sequence>
<feature type="region of interest" description="Disordered" evidence="5">
    <location>
        <begin position="200"/>
        <end position="231"/>
    </location>
</feature>
<feature type="region of interest" description="Disordered" evidence="5">
    <location>
        <begin position="2383"/>
        <end position="2411"/>
    </location>
</feature>
<dbReference type="EMBL" id="CAICTM010000015">
    <property type="protein sequence ID" value="CAB9497173.1"/>
    <property type="molecule type" value="Genomic_DNA"/>
</dbReference>
<dbReference type="PROSITE" id="PS50297">
    <property type="entry name" value="ANK_REP_REGION"/>
    <property type="match status" value="1"/>
</dbReference>
<dbReference type="GO" id="GO:0004672">
    <property type="term" value="F:protein kinase activity"/>
    <property type="evidence" value="ECO:0007669"/>
    <property type="project" value="InterPro"/>
</dbReference>
<dbReference type="InterPro" id="IPR011009">
    <property type="entry name" value="Kinase-like_dom_sf"/>
</dbReference>
<feature type="compositionally biased region" description="Low complexity" evidence="5">
    <location>
        <begin position="1034"/>
        <end position="1045"/>
    </location>
</feature>
<dbReference type="SUPFAM" id="SSF48403">
    <property type="entry name" value="Ankyrin repeat"/>
    <property type="match status" value="2"/>
</dbReference>
<dbReference type="SMART" id="SM00220">
    <property type="entry name" value="S_TKc"/>
    <property type="match status" value="1"/>
</dbReference>
<name>A0A9N8H4Z1_9STRA</name>
<dbReference type="GO" id="GO:0051015">
    <property type="term" value="F:actin filament binding"/>
    <property type="evidence" value="ECO:0007669"/>
    <property type="project" value="TreeGrafter"/>
</dbReference>
<feature type="compositionally biased region" description="Polar residues" evidence="5">
    <location>
        <begin position="2354"/>
        <end position="2368"/>
    </location>
</feature>
<feature type="compositionally biased region" description="Polar residues" evidence="5">
    <location>
        <begin position="2393"/>
        <end position="2404"/>
    </location>
</feature>
<feature type="region of interest" description="Disordered" evidence="5">
    <location>
        <begin position="2202"/>
        <end position="2283"/>
    </location>
</feature>
<dbReference type="PANTHER" id="PTHR24153">
    <property type="entry name" value="ESPIN"/>
    <property type="match status" value="1"/>
</dbReference>
<dbReference type="InterPro" id="IPR052420">
    <property type="entry name" value="Espin/Espin-like"/>
</dbReference>
<feature type="region of interest" description="Disordered" evidence="5">
    <location>
        <begin position="2499"/>
        <end position="2541"/>
    </location>
</feature>
<dbReference type="SMART" id="SM00248">
    <property type="entry name" value="ANK"/>
    <property type="match status" value="7"/>
</dbReference>
<feature type="region of interest" description="Disordered" evidence="5">
    <location>
        <begin position="946"/>
        <end position="1045"/>
    </location>
</feature>
<evidence type="ECO:0000256" key="3">
    <source>
        <dbReference type="PROSITE-ProRule" id="PRU00023"/>
    </source>
</evidence>
<feature type="compositionally biased region" description="Basic and acidic residues" evidence="5">
    <location>
        <begin position="873"/>
        <end position="890"/>
    </location>
</feature>
<evidence type="ECO:0000256" key="4">
    <source>
        <dbReference type="SAM" id="Coils"/>
    </source>
</evidence>
<dbReference type="InterPro" id="IPR000719">
    <property type="entry name" value="Prot_kinase_dom"/>
</dbReference>
<feature type="compositionally biased region" description="Acidic residues" evidence="5">
    <location>
        <begin position="950"/>
        <end position="988"/>
    </location>
</feature>
<comment type="caution">
    <text evidence="7">The sequence shown here is derived from an EMBL/GenBank/DDBJ whole genome shotgun (WGS) entry which is preliminary data.</text>
</comment>
<feature type="compositionally biased region" description="Basic and acidic residues" evidence="5">
    <location>
        <begin position="2202"/>
        <end position="2236"/>
    </location>
</feature>
<dbReference type="InterPro" id="IPR036770">
    <property type="entry name" value="Ankyrin_rpt-contain_sf"/>
</dbReference>
<evidence type="ECO:0000256" key="5">
    <source>
        <dbReference type="SAM" id="MobiDB-lite"/>
    </source>
</evidence>
<gene>
    <name evidence="7" type="ORF">SEMRO_15_G011270.1</name>
</gene>
<feature type="compositionally biased region" description="Basic and acidic residues" evidence="5">
    <location>
        <begin position="1021"/>
        <end position="1033"/>
    </location>
</feature>
<dbReference type="PROSITE" id="PS50011">
    <property type="entry name" value="PROTEIN_KINASE_DOM"/>
    <property type="match status" value="1"/>
</dbReference>
<feature type="compositionally biased region" description="Polar residues" evidence="5">
    <location>
        <begin position="2263"/>
        <end position="2277"/>
    </location>
</feature>
<feature type="region of interest" description="Disordered" evidence="5">
    <location>
        <begin position="2061"/>
        <end position="2092"/>
    </location>
</feature>
<dbReference type="PANTHER" id="PTHR24153:SF8">
    <property type="entry name" value="FORKED, ISOFORM F"/>
    <property type="match status" value="1"/>
</dbReference>
<feature type="domain" description="Protein kinase" evidence="6">
    <location>
        <begin position="1227"/>
        <end position="1574"/>
    </location>
</feature>
<evidence type="ECO:0000259" key="6">
    <source>
        <dbReference type="PROSITE" id="PS50011"/>
    </source>
</evidence>
<dbReference type="Proteomes" id="UP001153069">
    <property type="component" value="Unassembled WGS sequence"/>
</dbReference>
<feature type="coiled-coil region" evidence="4">
    <location>
        <begin position="1943"/>
        <end position="1977"/>
    </location>
</feature>
<dbReference type="Gene3D" id="1.25.40.20">
    <property type="entry name" value="Ankyrin repeat-containing domain"/>
    <property type="match status" value="3"/>
</dbReference>
<organism evidence="7 8">
    <name type="scientific">Seminavis robusta</name>
    <dbReference type="NCBI Taxonomy" id="568900"/>
    <lineage>
        <taxon>Eukaryota</taxon>
        <taxon>Sar</taxon>
        <taxon>Stramenopiles</taxon>
        <taxon>Ochrophyta</taxon>
        <taxon>Bacillariophyta</taxon>
        <taxon>Bacillariophyceae</taxon>
        <taxon>Bacillariophycidae</taxon>
        <taxon>Naviculales</taxon>
        <taxon>Naviculaceae</taxon>
        <taxon>Seminavis</taxon>
    </lineage>
</organism>
<feature type="compositionally biased region" description="Basic residues" evidence="5">
    <location>
        <begin position="896"/>
        <end position="908"/>
    </location>
</feature>
<evidence type="ECO:0000313" key="7">
    <source>
        <dbReference type="EMBL" id="CAB9497173.1"/>
    </source>
</evidence>
<feature type="region of interest" description="Disordered" evidence="5">
    <location>
        <begin position="873"/>
        <end position="922"/>
    </location>
</feature>
<feature type="compositionally biased region" description="Polar residues" evidence="5">
    <location>
        <begin position="1005"/>
        <end position="1020"/>
    </location>
</feature>
<proteinExistence type="predicted"/>
<dbReference type="InterPro" id="IPR001245">
    <property type="entry name" value="Ser-Thr/Tyr_kinase_cat_dom"/>
</dbReference>
<dbReference type="Pfam" id="PF07714">
    <property type="entry name" value="PK_Tyr_Ser-Thr"/>
    <property type="match status" value="1"/>
</dbReference>
<evidence type="ECO:0000256" key="2">
    <source>
        <dbReference type="ARBA" id="ARBA00023043"/>
    </source>
</evidence>
<accession>A0A9N8H4Z1</accession>
<keyword evidence="4" id="KW-0175">Coiled coil</keyword>
<feature type="region of interest" description="Disordered" evidence="5">
    <location>
        <begin position="2300"/>
        <end position="2370"/>
    </location>
</feature>
<feature type="region of interest" description="Disordered" evidence="5">
    <location>
        <begin position="2446"/>
        <end position="2471"/>
    </location>
</feature>
<keyword evidence="8" id="KW-1185">Reference proteome</keyword>
<protein>
    <submittedName>
        <fullName evidence="7">Ankyrin Repeat</fullName>
    </submittedName>
</protein>
<keyword evidence="2 3" id="KW-0040">ANK repeat</keyword>
<feature type="repeat" description="ANK" evidence="3">
    <location>
        <begin position="253"/>
        <end position="276"/>
    </location>
</feature>
<dbReference type="GO" id="GO:0005737">
    <property type="term" value="C:cytoplasm"/>
    <property type="evidence" value="ECO:0007669"/>
    <property type="project" value="TreeGrafter"/>
</dbReference>
<keyword evidence="1" id="KW-0677">Repeat</keyword>
<feature type="compositionally biased region" description="Basic and acidic residues" evidence="5">
    <location>
        <begin position="2342"/>
        <end position="2352"/>
    </location>
</feature>
<dbReference type="Gene3D" id="1.10.510.10">
    <property type="entry name" value="Transferase(Phosphotransferase) domain 1"/>
    <property type="match status" value="1"/>
</dbReference>
<reference evidence="7" key="1">
    <citation type="submission" date="2020-06" db="EMBL/GenBank/DDBJ databases">
        <authorList>
            <consortium name="Plant Systems Biology data submission"/>
        </authorList>
    </citation>
    <scope>NUCLEOTIDE SEQUENCE</scope>
    <source>
        <strain evidence="7">D6</strain>
    </source>
</reference>
<dbReference type="GO" id="GO:0005524">
    <property type="term" value="F:ATP binding"/>
    <property type="evidence" value="ECO:0007669"/>
    <property type="project" value="InterPro"/>
</dbReference>
<dbReference type="SUPFAM" id="SSF56112">
    <property type="entry name" value="Protein kinase-like (PK-like)"/>
    <property type="match status" value="1"/>
</dbReference>